<feature type="domain" description="HTH gntR-type" evidence="6">
    <location>
        <begin position="3"/>
        <end position="71"/>
    </location>
</feature>
<keyword evidence="4" id="KW-0238">DNA-binding</keyword>
<dbReference type="Gene3D" id="1.10.10.10">
    <property type="entry name" value="Winged helix-like DNA-binding domain superfamily/Winged helix DNA-binding domain"/>
    <property type="match status" value="1"/>
</dbReference>
<proteinExistence type="inferred from homology"/>
<dbReference type="InterPro" id="IPR036390">
    <property type="entry name" value="WH_DNA-bd_sf"/>
</dbReference>
<dbReference type="GO" id="GO:0003700">
    <property type="term" value="F:DNA-binding transcription factor activity"/>
    <property type="evidence" value="ECO:0007669"/>
    <property type="project" value="InterPro"/>
</dbReference>
<dbReference type="InterPro" id="IPR004839">
    <property type="entry name" value="Aminotransferase_I/II_large"/>
</dbReference>
<name>A0A1I6ME65_9BACT</name>
<dbReference type="STRING" id="474950.SAMN05421771_2430"/>
<dbReference type="Pfam" id="PF00155">
    <property type="entry name" value="Aminotran_1_2"/>
    <property type="match status" value="1"/>
</dbReference>
<dbReference type="PANTHER" id="PTHR46577:SF1">
    <property type="entry name" value="HTH-TYPE TRANSCRIPTIONAL REGULATORY PROTEIN GABR"/>
    <property type="match status" value="1"/>
</dbReference>
<dbReference type="CDD" id="cd07377">
    <property type="entry name" value="WHTH_GntR"/>
    <property type="match status" value="1"/>
</dbReference>
<evidence type="ECO:0000256" key="1">
    <source>
        <dbReference type="ARBA" id="ARBA00005384"/>
    </source>
</evidence>
<dbReference type="Gene3D" id="3.40.640.10">
    <property type="entry name" value="Type I PLP-dependent aspartate aminotransferase-like (Major domain)"/>
    <property type="match status" value="1"/>
</dbReference>
<dbReference type="CDD" id="cd00609">
    <property type="entry name" value="AAT_like"/>
    <property type="match status" value="1"/>
</dbReference>
<dbReference type="Pfam" id="PF00392">
    <property type="entry name" value="GntR"/>
    <property type="match status" value="1"/>
</dbReference>
<reference evidence="7 8" key="1">
    <citation type="submission" date="2016-10" db="EMBL/GenBank/DDBJ databases">
        <authorList>
            <person name="de Groot N.N."/>
        </authorList>
    </citation>
    <scope>NUCLEOTIDE SEQUENCE [LARGE SCALE GENOMIC DNA]</scope>
    <source>
        <strain evidence="7 8">DSM 21001</strain>
    </source>
</reference>
<sequence>MTASRTSSLADALAERIRSGQLAPGTLLPTHRKFAATHKIALATASRVYAELKVTGLIVGETGRGSFVRERPLQREWDSGDEARLNRQAADLSFNHPNVDGQAQLMRSTLRSMASSGDVAALMHQQPSGGRRHERDIVCRYLAARGIVVENEQVFLVNGAQHGLDVAVRAKLHTGDRVAVDALTYPGFKMIAASDGIELIPVAACGSGPDLDVLERACRNRNLRAIYSMPTVQNPLGWVLDNEQRDRLVNIARRHDCLLIEDATYSFLAHKAPPALVSMAPERTIYVSSLSKSVATGLRFGFMVVPKPFISAIKAQVRANFWSMPSLITSMATRWIADGTVDRLERRGRQEAKIRQALARQAFSGLDLVANPISLFAWLKLPPELRMDRVTAALAERNIAVSTAQAYATTKHVPHALRVGLSSLPIDGLKEALQKVRKVIDEYPI</sequence>
<dbReference type="InterPro" id="IPR015424">
    <property type="entry name" value="PyrdxlP-dep_Trfase"/>
</dbReference>
<keyword evidence="3" id="KW-0805">Transcription regulation</keyword>
<dbReference type="InterPro" id="IPR051446">
    <property type="entry name" value="HTH_trans_reg/aminotransferase"/>
</dbReference>
<evidence type="ECO:0000256" key="2">
    <source>
        <dbReference type="ARBA" id="ARBA00022898"/>
    </source>
</evidence>
<dbReference type="GO" id="GO:0003677">
    <property type="term" value="F:DNA binding"/>
    <property type="evidence" value="ECO:0007669"/>
    <property type="project" value="UniProtKB-KW"/>
</dbReference>
<dbReference type="PANTHER" id="PTHR46577">
    <property type="entry name" value="HTH-TYPE TRANSCRIPTIONAL REGULATORY PROTEIN GABR"/>
    <property type="match status" value="1"/>
</dbReference>
<comment type="similarity">
    <text evidence="1">In the C-terminal section; belongs to the class-I pyridoxal-phosphate-dependent aminotransferase family.</text>
</comment>
<dbReference type="PROSITE" id="PS50949">
    <property type="entry name" value="HTH_GNTR"/>
    <property type="match status" value="1"/>
</dbReference>
<dbReference type="InterPro" id="IPR036388">
    <property type="entry name" value="WH-like_DNA-bd_sf"/>
</dbReference>
<evidence type="ECO:0000259" key="6">
    <source>
        <dbReference type="PROSITE" id="PS50949"/>
    </source>
</evidence>
<protein>
    <submittedName>
        <fullName evidence="7">Transcriptional regulator, GntR family</fullName>
    </submittedName>
</protein>
<gene>
    <name evidence="7" type="ORF">SAMN05421771_2430</name>
</gene>
<evidence type="ECO:0000313" key="8">
    <source>
        <dbReference type="Proteomes" id="UP000199024"/>
    </source>
</evidence>
<dbReference type="SUPFAM" id="SSF46785">
    <property type="entry name" value="Winged helix' DNA-binding domain"/>
    <property type="match status" value="1"/>
</dbReference>
<organism evidence="7 8">
    <name type="scientific">Granulicella pectinivorans</name>
    <dbReference type="NCBI Taxonomy" id="474950"/>
    <lineage>
        <taxon>Bacteria</taxon>
        <taxon>Pseudomonadati</taxon>
        <taxon>Acidobacteriota</taxon>
        <taxon>Terriglobia</taxon>
        <taxon>Terriglobales</taxon>
        <taxon>Acidobacteriaceae</taxon>
        <taxon>Granulicella</taxon>
    </lineage>
</organism>
<evidence type="ECO:0000256" key="3">
    <source>
        <dbReference type="ARBA" id="ARBA00023015"/>
    </source>
</evidence>
<keyword evidence="2" id="KW-0663">Pyridoxal phosphate</keyword>
<dbReference type="GO" id="GO:0030170">
    <property type="term" value="F:pyridoxal phosphate binding"/>
    <property type="evidence" value="ECO:0007669"/>
    <property type="project" value="InterPro"/>
</dbReference>
<dbReference type="Proteomes" id="UP000199024">
    <property type="component" value="Unassembled WGS sequence"/>
</dbReference>
<keyword evidence="5" id="KW-0804">Transcription</keyword>
<dbReference type="EMBL" id="FOZL01000001">
    <property type="protein sequence ID" value="SFS13951.1"/>
    <property type="molecule type" value="Genomic_DNA"/>
</dbReference>
<dbReference type="OrthoDB" id="9799482at2"/>
<evidence type="ECO:0000256" key="4">
    <source>
        <dbReference type="ARBA" id="ARBA00023125"/>
    </source>
</evidence>
<dbReference type="InterPro" id="IPR000524">
    <property type="entry name" value="Tscrpt_reg_HTH_GntR"/>
</dbReference>
<dbReference type="SMART" id="SM00345">
    <property type="entry name" value="HTH_GNTR"/>
    <property type="match status" value="1"/>
</dbReference>
<dbReference type="SUPFAM" id="SSF53383">
    <property type="entry name" value="PLP-dependent transferases"/>
    <property type="match status" value="1"/>
</dbReference>
<dbReference type="RefSeq" id="WP_089839369.1">
    <property type="nucleotide sequence ID" value="NZ_FOZL01000001.1"/>
</dbReference>
<evidence type="ECO:0000313" key="7">
    <source>
        <dbReference type="EMBL" id="SFS13951.1"/>
    </source>
</evidence>
<dbReference type="AlphaFoldDB" id="A0A1I6ME65"/>
<keyword evidence="8" id="KW-1185">Reference proteome</keyword>
<evidence type="ECO:0000256" key="5">
    <source>
        <dbReference type="ARBA" id="ARBA00023163"/>
    </source>
</evidence>
<accession>A0A1I6ME65</accession>
<dbReference type="InterPro" id="IPR015421">
    <property type="entry name" value="PyrdxlP-dep_Trfase_major"/>
</dbReference>